<sequence length="216" mass="22622">MSRTIGTDAMADVVAGGRSYAGQSRAERQAARRASLIEAGLDVLAEQGLTGIGVRAICARAGLTARYFYESFPSLDDLLVALCESVGTEIVDAGLRGLREAPDDWAARVEACIAGAFDVVLDDPRKACVVAVGAGHAGMNATRQRMLLDYADLVISQFDLIVPTLAGTLSRPTALFLVGGAVELVTARITGQLEIDRDRLVAETTGVFLAAMGAHA</sequence>
<protein>
    <submittedName>
        <fullName evidence="4">TetR/AcrR family transcriptional regulator</fullName>
    </submittedName>
</protein>
<feature type="domain" description="HTH tetR-type" evidence="3">
    <location>
        <begin position="30"/>
        <end position="90"/>
    </location>
</feature>
<name>A0ABP4EEC6_9ACTN</name>
<dbReference type="Gene3D" id="1.10.357.10">
    <property type="entry name" value="Tetracycline Repressor, domain 2"/>
    <property type="match status" value="1"/>
</dbReference>
<evidence type="ECO:0000259" key="3">
    <source>
        <dbReference type="PROSITE" id="PS50977"/>
    </source>
</evidence>
<keyword evidence="5" id="KW-1185">Reference proteome</keyword>
<keyword evidence="1 2" id="KW-0238">DNA-binding</keyword>
<dbReference type="InterPro" id="IPR009057">
    <property type="entry name" value="Homeodomain-like_sf"/>
</dbReference>
<dbReference type="InterPro" id="IPR001647">
    <property type="entry name" value="HTH_TetR"/>
</dbReference>
<comment type="caution">
    <text evidence="4">The sequence shown here is derived from an EMBL/GenBank/DDBJ whole genome shotgun (WGS) entry which is preliminary data.</text>
</comment>
<feature type="DNA-binding region" description="H-T-H motif" evidence="2">
    <location>
        <begin position="53"/>
        <end position="72"/>
    </location>
</feature>
<dbReference type="RefSeq" id="WP_343993822.1">
    <property type="nucleotide sequence ID" value="NZ_BAAALG010000008.1"/>
</dbReference>
<reference evidence="5" key="1">
    <citation type="journal article" date="2019" name="Int. J. Syst. Evol. Microbiol.">
        <title>The Global Catalogue of Microorganisms (GCM) 10K type strain sequencing project: providing services to taxonomists for standard genome sequencing and annotation.</title>
        <authorList>
            <consortium name="The Broad Institute Genomics Platform"/>
            <consortium name="The Broad Institute Genome Sequencing Center for Infectious Disease"/>
            <person name="Wu L."/>
            <person name="Ma J."/>
        </authorList>
    </citation>
    <scope>NUCLEOTIDE SEQUENCE [LARGE SCALE GENOMIC DNA]</scope>
    <source>
        <strain evidence="5">JCM 13008</strain>
    </source>
</reference>
<dbReference type="PROSITE" id="PS50977">
    <property type="entry name" value="HTH_TETR_2"/>
    <property type="match status" value="1"/>
</dbReference>
<evidence type="ECO:0000256" key="1">
    <source>
        <dbReference type="ARBA" id="ARBA00023125"/>
    </source>
</evidence>
<dbReference type="InterPro" id="IPR050109">
    <property type="entry name" value="HTH-type_TetR-like_transc_reg"/>
</dbReference>
<dbReference type="SUPFAM" id="SSF46689">
    <property type="entry name" value="Homeodomain-like"/>
    <property type="match status" value="1"/>
</dbReference>
<dbReference type="PANTHER" id="PTHR30055">
    <property type="entry name" value="HTH-TYPE TRANSCRIPTIONAL REGULATOR RUTR"/>
    <property type="match status" value="1"/>
</dbReference>
<evidence type="ECO:0000256" key="2">
    <source>
        <dbReference type="PROSITE-ProRule" id="PRU00335"/>
    </source>
</evidence>
<accession>A0ABP4EEC6</accession>
<dbReference type="PANTHER" id="PTHR30055:SF226">
    <property type="entry name" value="HTH-TYPE TRANSCRIPTIONAL REGULATOR PKSA"/>
    <property type="match status" value="1"/>
</dbReference>
<proteinExistence type="predicted"/>
<organism evidence="4 5">
    <name type="scientific">Nocardioides dubius</name>
    <dbReference type="NCBI Taxonomy" id="317019"/>
    <lineage>
        <taxon>Bacteria</taxon>
        <taxon>Bacillati</taxon>
        <taxon>Actinomycetota</taxon>
        <taxon>Actinomycetes</taxon>
        <taxon>Propionibacteriales</taxon>
        <taxon>Nocardioidaceae</taxon>
        <taxon>Nocardioides</taxon>
    </lineage>
</organism>
<dbReference type="EMBL" id="BAAALG010000008">
    <property type="protein sequence ID" value="GAA1101361.1"/>
    <property type="molecule type" value="Genomic_DNA"/>
</dbReference>
<gene>
    <name evidence="4" type="ORF">GCM10009668_19480</name>
</gene>
<evidence type="ECO:0000313" key="5">
    <source>
        <dbReference type="Proteomes" id="UP001501581"/>
    </source>
</evidence>
<evidence type="ECO:0000313" key="4">
    <source>
        <dbReference type="EMBL" id="GAA1101361.1"/>
    </source>
</evidence>
<dbReference type="Pfam" id="PF00440">
    <property type="entry name" value="TetR_N"/>
    <property type="match status" value="1"/>
</dbReference>
<dbReference type="Proteomes" id="UP001501581">
    <property type="component" value="Unassembled WGS sequence"/>
</dbReference>